<comment type="subcellular location">
    <subcellularLocation>
        <location evidence="1 9">Cell outer membrane</location>
    </subcellularLocation>
</comment>
<dbReference type="Pfam" id="PF03958">
    <property type="entry name" value="Secretin_N"/>
    <property type="match status" value="2"/>
</dbReference>
<dbReference type="InterPro" id="IPR004846">
    <property type="entry name" value="T2SS/T3SS_dom"/>
</dbReference>
<dbReference type="GO" id="GO:0015628">
    <property type="term" value="P:protein secretion by the type II secretion system"/>
    <property type="evidence" value="ECO:0007669"/>
    <property type="project" value="InterPro"/>
</dbReference>
<dbReference type="AlphaFoldDB" id="A0A7G9RUZ1"/>
<dbReference type="EMBL" id="CP060714">
    <property type="protein sequence ID" value="QNN59416.1"/>
    <property type="molecule type" value="Genomic_DNA"/>
</dbReference>
<keyword evidence="4" id="KW-1134">Transmembrane beta strand</keyword>
<reference evidence="14 15" key="1">
    <citation type="submission" date="2020-08" db="EMBL/GenBank/DDBJ databases">
        <title>Genome sequence of Diaphorobacter ruginosibacter DSM 27467T.</title>
        <authorList>
            <person name="Hyun D.-W."/>
            <person name="Bae J.-W."/>
        </authorList>
    </citation>
    <scope>NUCLEOTIDE SEQUENCE [LARGE SCALE GENOMIC DNA]</scope>
    <source>
        <strain evidence="14 15">DSM 27467</strain>
    </source>
</reference>
<dbReference type="PANTHER" id="PTHR30332:SF25">
    <property type="entry name" value="SECRETIN XPSD"/>
    <property type="match status" value="1"/>
</dbReference>
<feature type="compositionally biased region" description="Basic and acidic residues" evidence="10">
    <location>
        <begin position="803"/>
        <end position="815"/>
    </location>
</feature>
<feature type="region of interest" description="Disordered" evidence="10">
    <location>
        <begin position="1"/>
        <end position="60"/>
    </location>
</feature>
<evidence type="ECO:0000256" key="4">
    <source>
        <dbReference type="ARBA" id="ARBA00022452"/>
    </source>
</evidence>
<dbReference type="NCBIfam" id="TIGR02517">
    <property type="entry name" value="type_II_gspD"/>
    <property type="match status" value="1"/>
</dbReference>
<dbReference type="PRINTS" id="PR01032">
    <property type="entry name" value="PHAGEIV"/>
</dbReference>
<evidence type="ECO:0000256" key="1">
    <source>
        <dbReference type="ARBA" id="ARBA00004442"/>
    </source>
</evidence>
<dbReference type="KEGG" id="drg:H9K76_02845"/>
<dbReference type="InterPro" id="IPR001775">
    <property type="entry name" value="GspD/PilQ"/>
</dbReference>
<evidence type="ECO:0000256" key="11">
    <source>
        <dbReference type="SAM" id="SignalP"/>
    </source>
</evidence>
<dbReference type="PRINTS" id="PR00811">
    <property type="entry name" value="BCTERIALGSPD"/>
</dbReference>
<dbReference type="Pfam" id="PF00263">
    <property type="entry name" value="Secretin"/>
    <property type="match status" value="1"/>
</dbReference>
<keyword evidence="8" id="KW-0998">Cell outer membrane</keyword>
<feature type="domain" description="Type II/III secretion system secretin-like" evidence="12">
    <location>
        <begin position="620"/>
        <end position="784"/>
    </location>
</feature>
<dbReference type="Gene3D" id="3.55.50.30">
    <property type="match status" value="1"/>
</dbReference>
<feature type="domain" description="NolW-like" evidence="13">
    <location>
        <begin position="370"/>
        <end position="535"/>
    </location>
</feature>
<keyword evidence="4" id="KW-0812">Transmembrane</keyword>
<keyword evidence="5 11" id="KW-0732">Signal</keyword>
<evidence type="ECO:0000313" key="15">
    <source>
        <dbReference type="Proteomes" id="UP000515811"/>
    </source>
</evidence>
<accession>A0A7G9RUZ1</accession>
<organism evidence="14 15">
    <name type="scientific">Diaphorobacter ruginosibacter</name>
    <dbReference type="NCBI Taxonomy" id="1715720"/>
    <lineage>
        <taxon>Bacteria</taxon>
        <taxon>Pseudomonadati</taxon>
        <taxon>Pseudomonadota</taxon>
        <taxon>Betaproteobacteria</taxon>
        <taxon>Burkholderiales</taxon>
        <taxon>Comamonadaceae</taxon>
        <taxon>Diaphorobacter</taxon>
    </lineage>
</organism>
<dbReference type="Gene3D" id="3.30.1370.120">
    <property type="match status" value="3"/>
</dbReference>
<evidence type="ECO:0000256" key="5">
    <source>
        <dbReference type="ARBA" id="ARBA00022729"/>
    </source>
</evidence>
<dbReference type="InterPro" id="IPR038591">
    <property type="entry name" value="NolW-like_sf"/>
</dbReference>
<gene>
    <name evidence="14" type="primary">gspD</name>
    <name evidence="14" type="ORF">H9K76_02845</name>
</gene>
<evidence type="ECO:0000256" key="7">
    <source>
        <dbReference type="ARBA" id="ARBA00023136"/>
    </source>
</evidence>
<keyword evidence="3 9" id="KW-0813">Transport</keyword>
<keyword evidence="7" id="KW-0472">Membrane</keyword>
<proteinExistence type="inferred from homology"/>
<evidence type="ECO:0000256" key="2">
    <source>
        <dbReference type="ARBA" id="ARBA00006980"/>
    </source>
</evidence>
<comment type="similarity">
    <text evidence="2">Belongs to the bacterial secretin family. GSP D subfamily.</text>
</comment>
<evidence type="ECO:0000259" key="13">
    <source>
        <dbReference type="Pfam" id="PF03958"/>
    </source>
</evidence>
<dbReference type="GO" id="GO:0015627">
    <property type="term" value="C:type II protein secretion system complex"/>
    <property type="evidence" value="ECO:0007669"/>
    <property type="project" value="InterPro"/>
</dbReference>
<feature type="region of interest" description="Disordered" evidence="10">
    <location>
        <begin position="280"/>
        <end position="302"/>
    </location>
</feature>
<dbReference type="Proteomes" id="UP000515811">
    <property type="component" value="Chromosome"/>
</dbReference>
<evidence type="ECO:0000256" key="9">
    <source>
        <dbReference type="RuleBase" id="RU004004"/>
    </source>
</evidence>
<dbReference type="InterPro" id="IPR005644">
    <property type="entry name" value="NolW-like"/>
</dbReference>
<feature type="chain" id="PRO_5028964211" evidence="11">
    <location>
        <begin position="22"/>
        <end position="828"/>
    </location>
</feature>
<evidence type="ECO:0000256" key="3">
    <source>
        <dbReference type="ARBA" id="ARBA00022448"/>
    </source>
</evidence>
<feature type="signal peptide" evidence="11">
    <location>
        <begin position="1"/>
        <end position="21"/>
    </location>
</feature>
<evidence type="ECO:0000256" key="8">
    <source>
        <dbReference type="ARBA" id="ARBA00023237"/>
    </source>
</evidence>
<dbReference type="InterPro" id="IPR013356">
    <property type="entry name" value="T2SS_GspD"/>
</dbReference>
<keyword evidence="15" id="KW-1185">Reference proteome</keyword>
<evidence type="ECO:0000256" key="6">
    <source>
        <dbReference type="ARBA" id="ARBA00022927"/>
    </source>
</evidence>
<protein>
    <submittedName>
        <fullName evidence="14">Type II secretion system secretin GspD</fullName>
    </submittedName>
</protein>
<keyword evidence="6" id="KW-0653">Protein transport</keyword>
<evidence type="ECO:0000259" key="12">
    <source>
        <dbReference type="Pfam" id="PF00263"/>
    </source>
</evidence>
<feature type="compositionally biased region" description="Low complexity" evidence="10">
    <location>
        <begin position="1"/>
        <end position="26"/>
    </location>
</feature>
<name>A0A7G9RUZ1_9BURK</name>
<sequence>MRRSSAPAPVVSAPAAPPAAAQTPAPAVVPAPAPVTPKATQAVKADGAGDTADTANAASFEPRIIRGDDQMINPPAAYKTLEGPASGYKFEEAPIIDVVSVFMREVLKVDYILHQPINGTVTLATRGPISPDDGLSLLESALQANGLAMGRDSRGVYHVGKLEALKGIVSNIRVAGGKNVMPPGYGVVIVPLEFIGATEMATILKPMVPGDAIIRVDTLRNVLVMQGTRTQAEGWMDMVRTFDVNLLKGMTVGIFPLKYASIKEVESALQLLNSGAAGAGGAAAPPPRPAGQSAGTPGGGGAAGAAAASAPAVALSENFPLYGAIRVLPIARINSILVVTPRASYLEEARRWIEKLDQPSDNGAEPQLFIYQVQNVNSRHLATVLSGIFSGMQNPFQANNGSNATGATGVAPGQGGVAGNTGFNNNNFGNNNAFGGGAGGFNNSYGGGAYGGGFGGGSPFGQSAGSGFGSGGLNNLNLRNTGNNVNRPSISVTASFGSIRVVADELNNSVLIWSTKAEYEKIEATLKRLDIPPTQVMIEASIVEVTLGDGLSYGLQWAFSDPRPLGRNNAYAGEGYIGGDPNATGTTTDPRGLNGALQVAGAFTYSLTNSAGKVRALLSALSTKTNLKVVSSPNLMVLDNHTATIAVGQQQPVNTSTTNYLTTNTATTSTVQYKDTGVNLVVTPSVNSGNLVTMQIDQMLTDVGGTDATTKQPIFMQRQISSKVAVRSGDAIVLGGLIKDTETKTKNGVPILSSIPVVGALFGTQSTTNNRTELLVVISPRVVRTDIDIREVSDELRDRMRGLRDTDGLKREDAPARTSTPISALPPQ</sequence>
<evidence type="ECO:0000256" key="10">
    <source>
        <dbReference type="SAM" id="MobiDB-lite"/>
    </source>
</evidence>
<dbReference type="InterPro" id="IPR050810">
    <property type="entry name" value="Bact_Secretion_Sys_Channel"/>
</dbReference>
<feature type="domain" description="NolW-like" evidence="13">
    <location>
        <begin position="253"/>
        <end position="361"/>
    </location>
</feature>
<feature type="compositionally biased region" description="Low complexity" evidence="10">
    <location>
        <begin position="36"/>
        <end position="58"/>
    </location>
</feature>
<feature type="region of interest" description="Disordered" evidence="10">
    <location>
        <begin position="803"/>
        <end position="828"/>
    </location>
</feature>
<dbReference type="PANTHER" id="PTHR30332">
    <property type="entry name" value="PROBABLE GENERAL SECRETION PATHWAY PROTEIN D"/>
    <property type="match status" value="1"/>
</dbReference>
<dbReference type="GO" id="GO:0009279">
    <property type="term" value="C:cell outer membrane"/>
    <property type="evidence" value="ECO:0007669"/>
    <property type="project" value="UniProtKB-SubCell"/>
</dbReference>
<evidence type="ECO:0000313" key="14">
    <source>
        <dbReference type="EMBL" id="QNN59416.1"/>
    </source>
</evidence>